<keyword evidence="3" id="KW-1185">Reference proteome</keyword>
<proteinExistence type="predicted"/>
<evidence type="ECO:0000313" key="3">
    <source>
        <dbReference type="Proteomes" id="UP000436088"/>
    </source>
</evidence>
<dbReference type="PANTHER" id="PTHR37718:SF2">
    <property type="entry name" value="OS03G0205150 PROTEIN"/>
    <property type="match status" value="1"/>
</dbReference>
<dbReference type="Proteomes" id="UP000436088">
    <property type="component" value="Unassembled WGS sequence"/>
</dbReference>
<comment type="caution">
    <text evidence="2">The sequence shown here is derived from an EMBL/GenBank/DDBJ whole genome shotgun (WGS) entry which is preliminary data.</text>
</comment>
<dbReference type="PANTHER" id="PTHR37718">
    <property type="entry name" value="BNAC03G61340D PROTEIN"/>
    <property type="match status" value="1"/>
</dbReference>
<name>A0A6A2XSQ1_HIBSY</name>
<dbReference type="AlphaFoldDB" id="A0A6A2XSQ1"/>
<protein>
    <submittedName>
        <fullName evidence="2">Glucan endo-1,3-beta-glucosidase</fullName>
    </submittedName>
</protein>
<organism evidence="2 3">
    <name type="scientific">Hibiscus syriacus</name>
    <name type="common">Rose of Sharon</name>
    <dbReference type="NCBI Taxonomy" id="106335"/>
    <lineage>
        <taxon>Eukaryota</taxon>
        <taxon>Viridiplantae</taxon>
        <taxon>Streptophyta</taxon>
        <taxon>Embryophyta</taxon>
        <taxon>Tracheophyta</taxon>
        <taxon>Spermatophyta</taxon>
        <taxon>Magnoliopsida</taxon>
        <taxon>eudicotyledons</taxon>
        <taxon>Gunneridae</taxon>
        <taxon>Pentapetalae</taxon>
        <taxon>rosids</taxon>
        <taxon>malvids</taxon>
        <taxon>Malvales</taxon>
        <taxon>Malvaceae</taxon>
        <taxon>Malvoideae</taxon>
        <taxon>Hibiscus</taxon>
    </lineage>
</organism>
<accession>A0A6A2XSQ1</accession>
<feature type="region of interest" description="Disordered" evidence="1">
    <location>
        <begin position="51"/>
        <end position="85"/>
    </location>
</feature>
<dbReference type="EMBL" id="VEPZ02001331">
    <property type="protein sequence ID" value="KAE8678643.1"/>
    <property type="molecule type" value="Genomic_DNA"/>
</dbReference>
<evidence type="ECO:0000256" key="1">
    <source>
        <dbReference type="SAM" id="MobiDB-lite"/>
    </source>
</evidence>
<sequence length="85" mass="9745">MDPKHTGEILKHLEKQNELLSGSLSSIFHELHKLQVEEEMLMRKFHELMQARTPNKKNKNSDPVCSEDDQKGNSADLVCEKSNAQ</sequence>
<evidence type="ECO:0000313" key="2">
    <source>
        <dbReference type="EMBL" id="KAE8678643.1"/>
    </source>
</evidence>
<gene>
    <name evidence="2" type="ORF">F3Y22_tig00111402pilonHSYRG00013</name>
</gene>
<reference evidence="2" key="1">
    <citation type="submission" date="2019-09" db="EMBL/GenBank/DDBJ databases">
        <title>Draft genome information of white flower Hibiscus syriacus.</title>
        <authorList>
            <person name="Kim Y.-M."/>
        </authorList>
    </citation>
    <scope>NUCLEOTIDE SEQUENCE [LARGE SCALE GENOMIC DNA]</scope>
    <source>
        <strain evidence="2">YM2019G1</strain>
    </source>
</reference>